<dbReference type="GO" id="GO:0003887">
    <property type="term" value="F:DNA-directed DNA polymerase activity"/>
    <property type="evidence" value="ECO:0007669"/>
    <property type="project" value="UniProtKB-KW"/>
</dbReference>
<dbReference type="CDD" id="cd09272">
    <property type="entry name" value="RNase_HI_RT_Ty1"/>
    <property type="match status" value="1"/>
</dbReference>
<keyword evidence="4" id="KW-0378">Hydrolase</keyword>
<keyword evidence="5" id="KW-0460">Magnesium</keyword>
<name>A0A6L2NQJ9_TANCI</name>
<dbReference type="InterPro" id="IPR012337">
    <property type="entry name" value="RNaseH-like_sf"/>
</dbReference>
<dbReference type="InterPro" id="IPR039537">
    <property type="entry name" value="Retrotran_Ty1/copia-like"/>
</dbReference>
<dbReference type="Pfam" id="PF13976">
    <property type="entry name" value="gag_pre-integrs"/>
    <property type="match status" value="1"/>
</dbReference>
<dbReference type="EMBL" id="BKCJ010009408">
    <property type="protein sequence ID" value="GEU86824.1"/>
    <property type="molecule type" value="Genomic_DNA"/>
</dbReference>
<evidence type="ECO:0000256" key="9">
    <source>
        <dbReference type="ARBA" id="ARBA00023172"/>
    </source>
</evidence>
<keyword evidence="11" id="KW-0863">Zinc-finger</keyword>
<evidence type="ECO:0000259" key="13">
    <source>
        <dbReference type="PROSITE" id="PS50158"/>
    </source>
</evidence>
<protein>
    <submittedName>
        <fullName evidence="15">Retrovirus-related Pol polyprotein from transposon TNT 1-94</fullName>
    </submittedName>
</protein>
<dbReference type="PROSITE" id="PS50994">
    <property type="entry name" value="INTEGRASE"/>
    <property type="match status" value="1"/>
</dbReference>
<evidence type="ECO:0000256" key="10">
    <source>
        <dbReference type="ARBA" id="ARBA00023268"/>
    </source>
</evidence>
<dbReference type="InterPro" id="IPR036875">
    <property type="entry name" value="Znf_CCHC_sf"/>
</dbReference>
<keyword evidence="8" id="KW-0548">Nucleotidyltransferase</keyword>
<feature type="region of interest" description="Disordered" evidence="12">
    <location>
        <begin position="1059"/>
        <end position="1081"/>
    </location>
</feature>
<keyword evidence="2" id="KW-0479">Metal-binding</keyword>
<dbReference type="Gene3D" id="4.10.60.10">
    <property type="entry name" value="Zinc finger, CCHC-type"/>
    <property type="match status" value="1"/>
</dbReference>
<dbReference type="SMART" id="SM00343">
    <property type="entry name" value="ZnF_C2HC"/>
    <property type="match status" value="1"/>
</dbReference>
<dbReference type="GO" id="GO:0003964">
    <property type="term" value="F:RNA-directed DNA polymerase activity"/>
    <property type="evidence" value="ECO:0007669"/>
    <property type="project" value="UniProtKB-KW"/>
</dbReference>
<keyword evidence="9" id="KW-0233">DNA recombination</keyword>
<feature type="region of interest" description="Disordered" evidence="12">
    <location>
        <begin position="708"/>
        <end position="733"/>
    </location>
</feature>
<evidence type="ECO:0000256" key="11">
    <source>
        <dbReference type="PROSITE-ProRule" id="PRU00047"/>
    </source>
</evidence>
<evidence type="ECO:0000256" key="4">
    <source>
        <dbReference type="ARBA" id="ARBA00022801"/>
    </source>
</evidence>
<comment type="caution">
    <text evidence="15">The sequence shown here is derived from an EMBL/GenBank/DDBJ whole genome shotgun (WGS) entry which is preliminary data.</text>
</comment>
<evidence type="ECO:0000256" key="3">
    <source>
        <dbReference type="ARBA" id="ARBA00022759"/>
    </source>
</evidence>
<dbReference type="InterPro" id="IPR001584">
    <property type="entry name" value="Integrase_cat-core"/>
</dbReference>
<organism evidence="15">
    <name type="scientific">Tanacetum cinerariifolium</name>
    <name type="common">Dalmatian daisy</name>
    <name type="synonym">Chrysanthemum cinerariifolium</name>
    <dbReference type="NCBI Taxonomy" id="118510"/>
    <lineage>
        <taxon>Eukaryota</taxon>
        <taxon>Viridiplantae</taxon>
        <taxon>Streptophyta</taxon>
        <taxon>Embryophyta</taxon>
        <taxon>Tracheophyta</taxon>
        <taxon>Spermatophyta</taxon>
        <taxon>Magnoliopsida</taxon>
        <taxon>eudicotyledons</taxon>
        <taxon>Gunneridae</taxon>
        <taxon>Pentapetalae</taxon>
        <taxon>asterids</taxon>
        <taxon>campanulids</taxon>
        <taxon>Asterales</taxon>
        <taxon>Asteraceae</taxon>
        <taxon>Asteroideae</taxon>
        <taxon>Anthemideae</taxon>
        <taxon>Anthemidinae</taxon>
        <taxon>Tanacetum</taxon>
    </lineage>
</organism>
<keyword evidence="1" id="KW-0540">Nuclease</keyword>
<dbReference type="SUPFAM" id="SSF57756">
    <property type="entry name" value="Retrovirus zinc finger-like domains"/>
    <property type="match status" value="1"/>
</dbReference>
<keyword evidence="11" id="KW-0862">Zinc</keyword>
<feature type="compositionally biased region" description="Basic and acidic residues" evidence="12">
    <location>
        <begin position="144"/>
        <end position="158"/>
    </location>
</feature>
<feature type="compositionally biased region" description="Polar residues" evidence="12">
    <location>
        <begin position="1060"/>
        <end position="1081"/>
    </location>
</feature>
<dbReference type="Pfam" id="PF07727">
    <property type="entry name" value="RVT_2"/>
    <property type="match status" value="1"/>
</dbReference>
<keyword evidence="10" id="KW-0511">Multifunctional enzyme</keyword>
<keyword evidence="7" id="KW-0695">RNA-directed DNA polymerase</keyword>
<feature type="domain" description="CCHC-type" evidence="13">
    <location>
        <begin position="235"/>
        <end position="250"/>
    </location>
</feature>
<dbReference type="Gene3D" id="3.30.420.10">
    <property type="entry name" value="Ribonuclease H-like superfamily/Ribonuclease H"/>
    <property type="match status" value="1"/>
</dbReference>
<feature type="compositionally biased region" description="Polar residues" evidence="12">
    <location>
        <begin position="713"/>
        <end position="733"/>
    </location>
</feature>
<evidence type="ECO:0000256" key="5">
    <source>
        <dbReference type="ARBA" id="ARBA00022842"/>
    </source>
</evidence>
<evidence type="ECO:0000256" key="2">
    <source>
        <dbReference type="ARBA" id="ARBA00022723"/>
    </source>
</evidence>
<reference evidence="15" key="1">
    <citation type="journal article" date="2019" name="Sci. Rep.">
        <title>Draft genome of Tanacetum cinerariifolium, the natural source of mosquito coil.</title>
        <authorList>
            <person name="Yamashiro T."/>
            <person name="Shiraishi A."/>
            <person name="Satake H."/>
            <person name="Nakayama K."/>
        </authorList>
    </citation>
    <scope>NUCLEOTIDE SEQUENCE</scope>
</reference>
<dbReference type="GO" id="GO:0015074">
    <property type="term" value="P:DNA integration"/>
    <property type="evidence" value="ECO:0007669"/>
    <property type="project" value="UniProtKB-KW"/>
</dbReference>
<dbReference type="Pfam" id="PF00665">
    <property type="entry name" value="rve"/>
    <property type="match status" value="1"/>
</dbReference>
<dbReference type="GO" id="GO:0016787">
    <property type="term" value="F:hydrolase activity"/>
    <property type="evidence" value="ECO:0007669"/>
    <property type="project" value="UniProtKB-KW"/>
</dbReference>
<dbReference type="GO" id="GO:0008270">
    <property type="term" value="F:zinc ion binding"/>
    <property type="evidence" value="ECO:0007669"/>
    <property type="project" value="UniProtKB-KW"/>
</dbReference>
<evidence type="ECO:0000313" key="15">
    <source>
        <dbReference type="EMBL" id="GEU86824.1"/>
    </source>
</evidence>
<evidence type="ECO:0000256" key="1">
    <source>
        <dbReference type="ARBA" id="ARBA00022722"/>
    </source>
</evidence>
<dbReference type="PANTHER" id="PTHR42648:SF11">
    <property type="entry name" value="TRANSPOSON TY4-P GAG-POL POLYPROTEIN"/>
    <property type="match status" value="1"/>
</dbReference>
<keyword evidence="8" id="KW-0239">DNA-directed DNA polymerase</keyword>
<sequence>MTTPDITSSTDSQMHNNIMAAALRKCILSGLYKPTTVLVQAVDATDDSPSVPEHTTVETPMNMSLEKKAHVLAEKEVTHLILTGIGDEIYLIVDACQTAQEMWEAIERSQSPSSKPSIPTRSYTSTRNKGKEIAKPITSPSEIASKEDSDPEQAQRDNDMQKNLALIAKYFKKIYKPTNNNLRTSLNSKNKNVDTTLRFKNDNQSGKFRNQRTVNVTAARENVGSKVVQQSGIQCFNCREFGHFAKECRKLKRVKDSAYHKEKMLLCKQAKQGVPLQAEQYDWLADMDEEVDEQDLEAHYSNMAKIQEVPKADSGTDSEPVEQRVALANLKLDVDENKKIQNQLKKANTTLAQELKECKTILAETSKSLWGSISVRDSFLVALQTKQTEFKMYKAFNNCTIDYDKLEYGLAELQCMYLHNVKECDCLAQKLSKQTESVSKKVHTELLQLFAKVEKHSISLEIALQKCKEQVKNNIVCNEKASNVFRKEREEYFEIQDLKAKLQDKNIAISELKKLIEKGKGKSMDTKFDRPSVVRKPNAQRIPKPSVLGKPTPFSNFVDRIYFPKTMSVSKANVSKGLSKPVTTQTLPQTAKKAVSNTNVLKPGMYRIDNRTAHTRAPQLPQTVRNDNLRVSTSIEVNHKPNVSRPQLKSNQSRDKVLPNNSQVKAKKTQVEVHPRIPIDSNHVACVTKMLNDVHARTKKPTVVPISTRKPKSQANKPVPTSNKKKVASNSTNQKPQSYFRVLYENTSNLKLLCNFVEKFLGTVRFGNDQFAPILGYGDLVKGNVTINRVYYVQGLNHNLFLVGQFCDADLEATPTQAWLWHRRLSHFNFDYINLLSKKDIVIGLPKLKYVKDQLCSSCELSKAKRSSFKSKVVPSSKGRLNLLHMELRGPMRDASINGKKYILVIIDDYSRYIWTLFLHSKDETPEVLKDFITMIQRNLQAPVITVRTDRGTEFLNKTLNAFFKEEGIEHQTSTTRTPKQNGIVERRNRTLVEVARTMLLALQLPLFFWAEAIATASDYDNPDPVLQRQDVSSSADEHVPSQQELDLLFGPLYDEFFNVGSNPQDKQPSTNIPSTSAPSTHINVHVEENKNDQAEEGEQLQDDEFTNPFYHPLEQVRGNPSRPVQTRRQLATDPEMCMYALTVSTTERKNIKEAMADSAWIEAMQEELHQFDRLQVWELVDKPFGKMIIKLKWLWKNKKDEDQTVIRNKVRLVAKGYAQEEGIDFEESFALVARLEDVRIFIAYAAHKSFLIYQMDIKTSFLNGSLKEEVYVAQPDGFVDPDHPKKVYRLRLALYGLKQAPRAWYNKLSKFLTSKGFTKGLQIYQSPSGIFINQAKYTLDILHKHGMDKGQSFGTPMVIKPKLNANLSGNPVDQTDYCSKIRSLMYLTSSRPDIVQASAIAISCNLVQHSRTKHIHTRYHFIKEHVENGTIELYFVKTEYQLADMFTKALPEDKFKYLVRRTGMRCLNPAELEILAKESA</sequence>
<keyword evidence="8" id="KW-0808">Transferase</keyword>
<accession>A0A6L2NQJ9</accession>
<dbReference type="InterPro" id="IPR043502">
    <property type="entry name" value="DNA/RNA_pol_sf"/>
</dbReference>
<evidence type="ECO:0000256" key="8">
    <source>
        <dbReference type="ARBA" id="ARBA00022932"/>
    </source>
</evidence>
<evidence type="ECO:0000256" key="12">
    <source>
        <dbReference type="SAM" id="MobiDB-lite"/>
    </source>
</evidence>
<dbReference type="SUPFAM" id="SSF56672">
    <property type="entry name" value="DNA/RNA polymerases"/>
    <property type="match status" value="1"/>
</dbReference>
<dbReference type="PROSITE" id="PS50158">
    <property type="entry name" value="ZF_CCHC"/>
    <property type="match status" value="1"/>
</dbReference>
<feature type="domain" description="Integrase catalytic" evidence="14">
    <location>
        <begin position="871"/>
        <end position="1049"/>
    </location>
</feature>
<dbReference type="InterPro" id="IPR013103">
    <property type="entry name" value="RVT_2"/>
</dbReference>
<dbReference type="InterPro" id="IPR036397">
    <property type="entry name" value="RNaseH_sf"/>
</dbReference>
<keyword evidence="6" id="KW-0229">DNA integration</keyword>
<proteinExistence type="predicted"/>
<dbReference type="Pfam" id="PF00098">
    <property type="entry name" value="zf-CCHC"/>
    <property type="match status" value="1"/>
</dbReference>
<dbReference type="InterPro" id="IPR001878">
    <property type="entry name" value="Znf_CCHC"/>
</dbReference>
<feature type="compositionally biased region" description="Polar residues" evidence="12">
    <location>
        <begin position="108"/>
        <end position="127"/>
    </location>
</feature>
<dbReference type="GO" id="GO:0003676">
    <property type="term" value="F:nucleic acid binding"/>
    <property type="evidence" value="ECO:0007669"/>
    <property type="project" value="InterPro"/>
</dbReference>
<dbReference type="GO" id="GO:0004519">
    <property type="term" value="F:endonuclease activity"/>
    <property type="evidence" value="ECO:0007669"/>
    <property type="project" value="UniProtKB-KW"/>
</dbReference>
<dbReference type="SUPFAM" id="SSF53098">
    <property type="entry name" value="Ribonuclease H-like"/>
    <property type="match status" value="1"/>
</dbReference>
<dbReference type="GO" id="GO:0006310">
    <property type="term" value="P:DNA recombination"/>
    <property type="evidence" value="ECO:0007669"/>
    <property type="project" value="UniProtKB-KW"/>
</dbReference>
<keyword evidence="3" id="KW-0255">Endonuclease</keyword>
<feature type="region of interest" description="Disordered" evidence="12">
    <location>
        <begin position="106"/>
        <end position="158"/>
    </location>
</feature>
<dbReference type="PANTHER" id="PTHR42648">
    <property type="entry name" value="TRANSPOSASE, PUTATIVE-RELATED"/>
    <property type="match status" value="1"/>
</dbReference>
<evidence type="ECO:0000256" key="7">
    <source>
        <dbReference type="ARBA" id="ARBA00022918"/>
    </source>
</evidence>
<dbReference type="InterPro" id="IPR025724">
    <property type="entry name" value="GAG-pre-integrase_dom"/>
</dbReference>
<gene>
    <name evidence="15" type="ORF">Tci_058802</name>
</gene>
<evidence type="ECO:0000256" key="6">
    <source>
        <dbReference type="ARBA" id="ARBA00022908"/>
    </source>
</evidence>
<feature type="region of interest" description="Disordered" evidence="12">
    <location>
        <begin position="634"/>
        <end position="671"/>
    </location>
</feature>
<evidence type="ECO:0000259" key="14">
    <source>
        <dbReference type="PROSITE" id="PS50994"/>
    </source>
</evidence>